<keyword evidence="3" id="KW-1185">Reference proteome</keyword>
<evidence type="ECO:0000256" key="1">
    <source>
        <dbReference type="SAM" id="SignalP"/>
    </source>
</evidence>
<feature type="chain" id="PRO_5046251186" description="Lipocalin-like domain-containing protein" evidence="1">
    <location>
        <begin position="20"/>
        <end position="148"/>
    </location>
</feature>
<sequence>MKKLFLVLAFGAGMFTATAQTKEETIKWLTEKLKDFGKNASRATNVNIKSIDECKIVVDYTLSSKDKQGKAKELAFEEILPTNINRIIGSDESYPGHFFYSEEIVITNFEGKFLTKGRTSALRFDDNSVYIPDVDRAIKYLATFCMKK</sequence>
<name>A0ABY7QPE1_9FLAO</name>
<accession>A0ABY7QPE1</accession>
<reference evidence="2 3" key="1">
    <citation type="submission" date="2023-01" db="EMBL/GenBank/DDBJ databases">
        <title>Complete genome of Chryseobacterium camelliae VAN22-5A.</title>
        <authorList>
            <person name="Zong G."/>
            <person name="Cao G."/>
        </authorList>
    </citation>
    <scope>NUCLEOTIDE SEQUENCE [LARGE SCALE GENOMIC DNA]</scope>
    <source>
        <strain evidence="2 3">VAN22-5A</strain>
    </source>
</reference>
<organism evidence="2 3">
    <name type="scientific">Chryseobacterium camelliae</name>
    <dbReference type="NCBI Taxonomy" id="1265445"/>
    <lineage>
        <taxon>Bacteria</taxon>
        <taxon>Pseudomonadati</taxon>
        <taxon>Bacteroidota</taxon>
        <taxon>Flavobacteriia</taxon>
        <taxon>Flavobacteriales</taxon>
        <taxon>Weeksellaceae</taxon>
        <taxon>Chryseobacterium group</taxon>
        <taxon>Chryseobacterium</taxon>
    </lineage>
</organism>
<keyword evidence="1" id="KW-0732">Signal</keyword>
<gene>
    <name evidence="2" type="ORF">PFY12_01650</name>
</gene>
<evidence type="ECO:0000313" key="3">
    <source>
        <dbReference type="Proteomes" id="UP001210978"/>
    </source>
</evidence>
<dbReference type="RefSeq" id="WP_271149149.1">
    <property type="nucleotide sequence ID" value="NZ_CP115859.1"/>
</dbReference>
<evidence type="ECO:0000313" key="2">
    <source>
        <dbReference type="EMBL" id="WBV60837.1"/>
    </source>
</evidence>
<evidence type="ECO:0008006" key="4">
    <source>
        <dbReference type="Google" id="ProtNLM"/>
    </source>
</evidence>
<dbReference type="EMBL" id="CP115859">
    <property type="protein sequence ID" value="WBV60837.1"/>
    <property type="molecule type" value="Genomic_DNA"/>
</dbReference>
<feature type="signal peptide" evidence="1">
    <location>
        <begin position="1"/>
        <end position="19"/>
    </location>
</feature>
<proteinExistence type="predicted"/>
<dbReference type="Proteomes" id="UP001210978">
    <property type="component" value="Chromosome"/>
</dbReference>
<protein>
    <recommendedName>
        <fullName evidence="4">Lipocalin-like domain-containing protein</fullName>
    </recommendedName>
</protein>